<dbReference type="OMA" id="FRIKIYR"/>
<keyword evidence="4" id="KW-1185">Reference proteome</keyword>
<evidence type="ECO:0000256" key="2">
    <source>
        <dbReference type="RuleBase" id="RU365003"/>
    </source>
</evidence>
<evidence type="ECO:0000313" key="4">
    <source>
        <dbReference type="Proteomes" id="UP000688137"/>
    </source>
</evidence>
<dbReference type="GO" id="GO:0007031">
    <property type="term" value="P:peroxisome organization"/>
    <property type="evidence" value="ECO:0007669"/>
    <property type="project" value="UniProtKB-KW"/>
</dbReference>
<comment type="similarity">
    <text evidence="1 2">Belongs to the peroxin-16 family.</text>
</comment>
<evidence type="ECO:0000313" key="3">
    <source>
        <dbReference type="EMBL" id="CAD8048991.1"/>
    </source>
</evidence>
<protein>
    <recommendedName>
        <fullName evidence="2">Peroxisomal membrane protein PEX16</fullName>
    </recommendedName>
</protein>
<name>A0A8S1K2V2_PARPR</name>
<dbReference type="Proteomes" id="UP000688137">
    <property type="component" value="Unassembled WGS sequence"/>
</dbReference>
<comment type="caution">
    <text evidence="3">The sequence shown here is derived from an EMBL/GenBank/DDBJ whole genome shotgun (WGS) entry which is preliminary data.</text>
</comment>
<proteinExistence type="inferred from homology"/>
<organism evidence="3 4">
    <name type="scientific">Paramecium primaurelia</name>
    <dbReference type="NCBI Taxonomy" id="5886"/>
    <lineage>
        <taxon>Eukaryota</taxon>
        <taxon>Sar</taxon>
        <taxon>Alveolata</taxon>
        <taxon>Ciliophora</taxon>
        <taxon>Intramacronucleata</taxon>
        <taxon>Oligohymenophorea</taxon>
        <taxon>Peniculida</taxon>
        <taxon>Parameciidae</taxon>
        <taxon>Paramecium</taxon>
    </lineage>
</organism>
<comment type="subcellular location">
    <subcellularLocation>
        <location evidence="2">Peroxisome membrane</location>
    </subcellularLocation>
</comment>
<dbReference type="EMBL" id="CAJJDM010000010">
    <property type="protein sequence ID" value="CAD8048991.1"/>
    <property type="molecule type" value="Genomic_DNA"/>
</dbReference>
<keyword evidence="2" id="KW-0576">Peroxisome</keyword>
<dbReference type="AlphaFoldDB" id="A0A8S1K2V2"/>
<reference evidence="3" key="1">
    <citation type="submission" date="2021-01" db="EMBL/GenBank/DDBJ databases">
        <authorList>
            <consortium name="Genoscope - CEA"/>
            <person name="William W."/>
        </authorList>
    </citation>
    <scope>NUCLEOTIDE SEQUENCE</scope>
</reference>
<dbReference type="PANTHER" id="PTHR13299">
    <property type="entry name" value="PEROXISOMAL MEMBRANE PROTEIN PEX16"/>
    <property type="match status" value="1"/>
</dbReference>
<dbReference type="Pfam" id="PF08610">
    <property type="entry name" value="Pex16"/>
    <property type="match status" value="1"/>
</dbReference>
<evidence type="ECO:0000256" key="1">
    <source>
        <dbReference type="ARBA" id="ARBA00009505"/>
    </source>
</evidence>
<gene>
    <name evidence="3" type="ORF">PPRIM_AZ9-3.1.T0130174</name>
</gene>
<dbReference type="PANTHER" id="PTHR13299:SF0">
    <property type="entry name" value="PEROXISOMAL MEMBRANE PROTEIN PEX16"/>
    <property type="match status" value="1"/>
</dbReference>
<sequence length="271" mass="31908">MQFIQKQHIPKALSLIQAVEFLAEYLGKSSEKRIYQYFLFLELLKLFVKLRKWQLVDKCGLMISENNNYSETDNQEDEAAIQFKENLGPLEYNPQAVNEKSIKDELKSIKDPIPKFNLGYYDVIQDKQTSLLTMLPIPNDVKQKDYESKLNQIRIKFGEIFHLIRPLLYCALILKYGGDSYTPYFISLCIDILRFLIEFKIKIYRKSQKEELKIRAKEAIICYILRNPFYSTIVKQLILSNTLGKILNQQGWIYRLIIALIELRSSKCLLL</sequence>
<dbReference type="InterPro" id="IPR013919">
    <property type="entry name" value="Pex16"/>
</dbReference>
<accession>A0A8S1K2V2</accession>
<keyword evidence="2" id="KW-0962">Peroxisome biogenesis</keyword>
<dbReference type="GO" id="GO:0005778">
    <property type="term" value="C:peroxisomal membrane"/>
    <property type="evidence" value="ECO:0007669"/>
    <property type="project" value="UniProtKB-SubCell"/>
</dbReference>